<keyword evidence="5" id="KW-0677">Repeat</keyword>
<dbReference type="eggNOG" id="COG0110">
    <property type="taxonomic scope" value="Bacteria"/>
</dbReference>
<evidence type="ECO:0000256" key="7">
    <source>
        <dbReference type="ARBA" id="ARBA00023315"/>
    </source>
</evidence>
<dbReference type="InterPro" id="IPR051159">
    <property type="entry name" value="Hexapeptide_acetyltransf"/>
</dbReference>
<evidence type="ECO:0000256" key="6">
    <source>
        <dbReference type="ARBA" id="ARBA00023098"/>
    </source>
</evidence>
<dbReference type="GO" id="GO:0009245">
    <property type="term" value="P:lipid A biosynthetic process"/>
    <property type="evidence" value="ECO:0007669"/>
    <property type="project" value="UniProtKB-KW"/>
</dbReference>
<keyword evidence="6" id="KW-0443">Lipid metabolism</keyword>
<gene>
    <name evidence="8" type="ordered locus">PputGB1_2830</name>
</gene>
<keyword evidence="2" id="KW-0444">Lipid biosynthesis</keyword>
<keyword evidence="4" id="KW-0808">Transferase</keyword>
<organism evidence="8 9">
    <name type="scientific">Pseudomonas putida (strain GB-1)</name>
    <dbReference type="NCBI Taxonomy" id="76869"/>
    <lineage>
        <taxon>Bacteria</taxon>
        <taxon>Pseudomonadati</taxon>
        <taxon>Pseudomonadota</taxon>
        <taxon>Gammaproteobacteria</taxon>
        <taxon>Pseudomonadales</taxon>
        <taxon>Pseudomonadaceae</taxon>
        <taxon>Pseudomonas</taxon>
    </lineage>
</organism>
<dbReference type="Proteomes" id="UP000002157">
    <property type="component" value="Chromosome"/>
</dbReference>
<dbReference type="GO" id="GO:0016020">
    <property type="term" value="C:membrane"/>
    <property type="evidence" value="ECO:0007669"/>
    <property type="project" value="GOC"/>
</dbReference>
<dbReference type="PANTHER" id="PTHR23416">
    <property type="entry name" value="SIALIC ACID SYNTHASE-RELATED"/>
    <property type="match status" value="1"/>
</dbReference>
<evidence type="ECO:0000256" key="4">
    <source>
        <dbReference type="ARBA" id="ARBA00022679"/>
    </source>
</evidence>
<evidence type="ECO:0000256" key="2">
    <source>
        <dbReference type="ARBA" id="ARBA00022516"/>
    </source>
</evidence>
<dbReference type="KEGG" id="ppg:PputGB1_2830"/>
<dbReference type="InterPro" id="IPR011004">
    <property type="entry name" value="Trimer_LpxA-like_sf"/>
</dbReference>
<dbReference type="InterPro" id="IPR018357">
    <property type="entry name" value="Hexapep_transf_CS"/>
</dbReference>
<sequence>MSRLLLFVAKLKKHLSPRQFMRLLDTHDLGKKQLNRLLAKTGVRTQSHVVIRPPFYFERGNLELGQGAFINSGCVLLDEATIRIGRMAMLGPQVRLCTTSHDINPQRRKDNDYIAPITVGDNAWIGAGAVVLPGINIGHNSVIAANSVVTEDVPPNALYAGSPAKFKKWLVEPELA</sequence>
<evidence type="ECO:0000313" key="8">
    <source>
        <dbReference type="EMBL" id="ABY98724.1"/>
    </source>
</evidence>
<proteinExistence type="inferred from homology"/>
<dbReference type="HOGENOM" id="CLU_051638_3_4_6"/>
<reference evidence="8 9" key="1">
    <citation type="submission" date="2008-01" db="EMBL/GenBank/DDBJ databases">
        <title>Complete sequence of Pseudomonas putida GB-1.</title>
        <authorList>
            <consortium name="US DOE Joint Genome Institute"/>
            <person name="Copeland A."/>
            <person name="Lucas S."/>
            <person name="Lapidus A."/>
            <person name="Barry K."/>
            <person name="Glavina del Rio T."/>
            <person name="Dalin E."/>
            <person name="Tice H."/>
            <person name="Pitluck S."/>
            <person name="Bruce D."/>
            <person name="Goodwin L."/>
            <person name="Chertkov O."/>
            <person name="Brettin T."/>
            <person name="Detter J.C."/>
            <person name="Han C."/>
            <person name="Kuske C.R."/>
            <person name="Schmutz J."/>
            <person name="Larimer F."/>
            <person name="Land M."/>
            <person name="Hauser L."/>
            <person name="Kyrpides N."/>
            <person name="Kim E."/>
            <person name="McCarthy J.K."/>
            <person name="Richardson P."/>
        </authorList>
    </citation>
    <scope>NUCLEOTIDE SEQUENCE [LARGE SCALE GENOMIC DNA]</scope>
    <source>
        <strain evidence="8 9">GB-1</strain>
    </source>
</reference>
<dbReference type="GO" id="GO:0008374">
    <property type="term" value="F:O-acyltransferase activity"/>
    <property type="evidence" value="ECO:0007669"/>
    <property type="project" value="TreeGrafter"/>
</dbReference>
<dbReference type="PANTHER" id="PTHR23416:SF23">
    <property type="entry name" value="ACETYLTRANSFERASE C18B11.09C-RELATED"/>
    <property type="match status" value="1"/>
</dbReference>
<evidence type="ECO:0000313" key="9">
    <source>
        <dbReference type="Proteomes" id="UP000002157"/>
    </source>
</evidence>
<dbReference type="InterPro" id="IPR001451">
    <property type="entry name" value="Hexapep"/>
</dbReference>
<protein>
    <submittedName>
        <fullName evidence="8">Acetyltransferase (Isoleucine patch superfamily)-like protein</fullName>
    </submittedName>
</protein>
<evidence type="ECO:0000256" key="3">
    <source>
        <dbReference type="ARBA" id="ARBA00022556"/>
    </source>
</evidence>
<keyword evidence="3" id="KW-0441">Lipid A biosynthesis</keyword>
<dbReference type="GO" id="GO:0005829">
    <property type="term" value="C:cytosol"/>
    <property type="evidence" value="ECO:0007669"/>
    <property type="project" value="TreeGrafter"/>
</dbReference>
<evidence type="ECO:0000256" key="5">
    <source>
        <dbReference type="ARBA" id="ARBA00022737"/>
    </source>
</evidence>
<name>B0KU61_PSEPG</name>
<dbReference type="SUPFAM" id="SSF51161">
    <property type="entry name" value="Trimeric LpxA-like enzymes"/>
    <property type="match status" value="1"/>
</dbReference>
<dbReference type="Pfam" id="PF14602">
    <property type="entry name" value="Hexapep_2"/>
    <property type="match status" value="1"/>
</dbReference>
<dbReference type="Gene3D" id="2.160.10.10">
    <property type="entry name" value="Hexapeptide repeat proteins"/>
    <property type="match status" value="1"/>
</dbReference>
<dbReference type="PROSITE" id="PS00101">
    <property type="entry name" value="HEXAPEP_TRANSFERASES"/>
    <property type="match status" value="1"/>
</dbReference>
<accession>B0KU61</accession>
<comment type="similarity">
    <text evidence="1">Belongs to the transferase hexapeptide repeat family.</text>
</comment>
<dbReference type="EMBL" id="CP000926">
    <property type="protein sequence ID" value="ABY98724.1"/>
    <property type="molecule type" value="Genomic_DNA"/>
</dbReference>
<dbReference type="AlphaFoldDB" id="B0KU61"/>
<keyword evidence="7" id="KW-0012">Acyltransferase</keyword>
<dbReference type="RefSeq" id="WP_012272462.1">
    <property type="nucleotide sequence ID" value="NC_010322.1"/>
</dbReference>
<evidence type="ECO:0000256" key="1">
    <source>
        <dbReference type="ARBA" id="ARBA00007274"/>
    </source>
</evidence>